<proteinExistence type="predicted"/>
<comment type="caution">
    <text evidence="1">The sequence shown here is derived from an EMBL/GenBank/DDBJ whole genome shotgun (WGS) entry which is preliminary data.</text>
</comment>
<accession>A0ACB7SAK7</accession>
<organism evidence="1 2">
    <name type="scientific">Hyalomma asiaticum</name>
    <name type="common">Tick</name>
    <dbReference type="NCBI Taxonomy" id="266040"/>
    <lineage>
        <taxon>Eukaryota</taxon>
        <taxon>Metazoa</taxon>
        <taxon>Ecdysozoa</taxon>
        <taxon>Arthropoda</taxon>
        <taxon>Chelicerata</taxon>
        <taxon>Arachnida</taxon>
        <taxon>Acari</taxon>
        <taxon>Parasitiformes</taxon>
        <taxon>Ixodida</taxon>
        <taxon>Ixodoidea</taxon>
        <taxon>Ixodidae</taxon>
        <taxon>Hyalomminae</taxon>
        <taxon>Hyalomma</taxon>
    </lineage>
</organism>
<protein>
    <submittedName>
        <fullName evidence="1">Uncharacterized protein</fullName>
    </submittedName>
</protein>
<reference evidence="1" key="1">
    <citation type="submission" date="2020-05" db="EMBL/GenBank/DDBJ databases">
        <title>Large-scale comparative analyses of tick genomes elucidate their genetic diversity and vector capacities.</title>
        <authorList>
            <person name="Jia N."/>
            <person name="Wang J."/>
            <person name="Shi W."/>
            <person name="Du L."/>
            <person name="Sun Y."/>
            <person name="Zhan W."/>
            <person name="Jiang J."/>
            <person name="Wang Q."/>
            <person name="Zhang B."/>
            <person name="Ji P."/>
            <person name="Sakyi L.B."/>
            <person name="Cui X."/>
            <person name="Yuan T."/>
            <person name="Jiang B."/>
            <person name="Yang W."/>
            <person name="Lam T.T.-Y."/>
            <person name="Chang Q."/>
            <person name="Ding S."/>
            <person name="Wang X."/>
            <person name="Zhu J."/>
            <person name="Ruan X."/>
            <person name="Zhao L."/>
            <person name="Wei J."/>
            <person name="Que T."/>
            <person name="Du C."/>
            <person name="Cheng J."/>
            <person name="Dai P."/>
            <person name="Han X."/>
            <person name="Huang E."/>
            <person name="Gao Y."/>
            <person name="Liu J."/>
            <person name="Shao H."/>
            <person name="Ye R."/>
            <person name="Li L."/>
            <person name="Wei W."/>
            <person name="Wang X."/>
            <person name="Wang C."/>
            <person name="Yang T."/>
            <person name="Huo Q."/>
            <person name="Li W."/>
            <person name="Guo W."/>
            <person name="Chen H."/>
            <person name="Zhou L."/>
            <person name="Ni X."/>
            <person name="Tian J."/>
            <person name="Zhou Y."/>
            <person name="Sheng Y."/>
            <person name="Liu T."/>
            <person name="Pan Y."/>
            <person name="Xia L."/>
            <person name="Li J."/>
            <person name="Zhao F."/>
            <person name="Cao W."/>
        </authorList>
    </citation>
    <scope>NUCLEOTIDE SEQUENCE</scope>
    <source>
        <strain evidence="1">Hyas-2018</strain>
    </source>
</reference>
<dbReference type="EMBL" id="CM023485">
    <property type="protein sequence ID" value="KAH6930814.1"/>
    <property type="molecule type" value="Genomic_DNA"/>
</dbReference>
<evidence type="ECO:0000313" key="2">
    <source>
        <dbReference type="Proteomes" id="UP000821845"/>
    </source>
</evidence>
<dbReference type="Proteomes" id="UP000821845">
    <property type="component" value="Chromosome 5"/>
</dbReference>
<evidence type="ECO:0000313" key="1">
    <source>
        <dbReference type="EMBL" id="KAH6930814.1"/>
    </source>
</evidence>
<keyword evidence="2" id="KW-1185">Reference proteome</keyword>
<sequence>MLTFEKASEPEALVQLNMVLHQSPAQHLLPNPTLVYSLYLHQHGSIANGHPVLQLAAPTVAVSTLLLGTGPHAARFATIVPRGDILPQCAAVTPSCGHPVPSGLRRSDHVESMALSDTQLDLWTPGFYTGVEARASVWKPHWMGVPALISSHKGSQAAGLWGTAPSEADENCDTGKEGGTQTHATENGAAPPSVPSAVPLCGKLEPFEGEESTWPVYKQQTHMFFRAIVMPEARQRDIFLASCRTCVFSLLLALLKLAMPQDKTLSFDSQQAWLDEA</sequence>
<name>A0ACB7SAK7_HYAAI</name>
<gene>
    <name evidence="1" type="ORF">HPB50_019692</name>
</gene>